<sequence>MAEKDQQVYPMTQATSHHAKHDEEAATVQSKELRRKKRMKCFIYIVAFVIFQTAIIALFGLTIMKVRSPKFRVRSATFDSFDVGTATSPSFKLKMNAELGVKNTNFGPYKFDNSTITFFYKGTQVGSTNVLKSRAKLRSTKKFTIAVELSLTGNSDLGADLTSGVLQLTSQSSLRGKVELFKVMKKKKSTNMNCTMNISTTAKQLQNVVCK</sequence>
<dbReference type="PANTHER" id="PTHR31234">
    <property type="entry name" value="LATE EMBRYOGENESIS ABUNDANT (LEA) HYDROXYPROLINE-RICH GLYCOPROTEIN FAMILY"/>
    <property type="match status" value="1"/>
</dbReference>
<dbReference type="InterPro" id="IPR044839">
    <property type="entry name" value="NDR1-like"/>
</dbReference>
<name>A0A5B7AFI3_DAVIN</name>
<dbReference type="Pfam" id="PF03168">
    <property type="entry name" value="LEA_2"/>
    <property type="match status" value="1"/>
</dbReference>
<dbReference type="PANTHER" id="PTHR31234:SF2">
    <property type="entry name" value="OS05G0199100 PROTEIN"/>
    <property type="match status" value="1"/>
</dbReference>
<feature type="region of interest" description="Disordered" evidence="5">
    <location>
        <begin position="1"/>
        <end position="28"/>
    </location>
</feature>
<keyword evidence="3 6" id="KW-1133">Transmembrane helix</keyword>
<evidence type="ECO:0000256" key="2">
    <source>
        <dbReference type="ARBA" id="ARBA00022692"/>
    </source>
</evidence>
<dbReference type="GO" id="GO:0005886">
    <property type="term" value="C:plasma membrane"/>
    <property type="evidence" value="ECO:0007669"/>
    <property type="project" value="TreeGrafter"/>
</dbReference>
<proteinExistence type="predicted"/>
<dbReference type="Gene3D" id="2.60.40.1820">
    <property type="match status" value="1"/>
</dbReference>
<organism evidence="8">
    <name type="scientific">Davidia involucrata</name>
    <name type="common">Dove tree</name>
    <dbReference type="NCBI Taxonomy" id="16924"/>
    <lineage>
        <taxon>Eukaryota</taxon>
        <taxon>Viridiplantae</taxon>
        <taxon>Streptophyta</taxon>
        <taxon>Embryophyta</taxon>
        <taxon>Tracheophyta</taxon>
        <taxon>Spermatophyta</taxon>
        <taxon>Magnoliopsida</taxon>
        <taxon>eudicotyledons</taxon>
        <taxon>Gunneridae</taxon>
        <taxon>Pentapetalae</taxon>
        <taxon>asterids</taxon>
        <taxon>Cornales</taxon>
        <taxon>Nyssaceae</taxon>
        <taxon>Davidia</taxon>
    </lineage>
</organism>
<keyword evidence="4 6" id="KW-0472">Membrane</keyword>
<evidence type="ECO:0000256" key="1">
    <source>
        <dbReference type="ARBA" id="ARBA00004167"/>
    </source>
</evidence>
<dbReference type="EMBL" id="GHES01024336">
    <property type="protein sequence ID" value="MPA54895.1"/>
    <property type="molecule type" value="Transcribed_RNA"/>
</dbReference>
<accession>A0A5B7AFI3</accession>
<comment type="subcellular location">
    <subcellularLocation>
        <location evidence="1">Membrane</location>
        <topology evidence="1">Single-pass membrane protein</topology>
    </subcellularLocation>
</comment>
<reference evidence="8" key="1">
    <citation type="submission" date="2019-08" db="EMBL/GenBank/DDBJ databases">
        <title>Reference gene set and small RNA set construction with multiple tissues from Davidia involucrata Baill.</title>
        <authorList>
            <person name="Yang H."/>
            <person name="Zhou C."/>
            <person name="Li G."/>
            <person name="Wang J."/>
            <person name="Gao P."/>
            <person name="Wang M."/>
            <person name="Wang R."/>
            <person name="Zhao Y."/>
        </authorList>
    </citation>
    <scope>NUCLEOTIDE SEQUENCE</scope>
    <source>
        <tissue evidence="8">Mixed with DoveR01_LX</tissue>
    </source>
</reference>
<keyword evidence="2 6" id="KW-0812">Transmembrane</keyword>
<evidence type="ECO:0000256" key="5">
    <source>
        <dbReference type="SAM" id="MobiDB-lite"/>
    </source>
</evidence>
<protein>
    <recommendedName>
        <fullName evidence="7">Late embryogenesis abundant protein LEA-2 subgroup domain-containing protein</fullName>
    </recommendedName>
</protein>
<gene>
    <name evidence="8" type="ORF">Din_024336</name>
</gene>
<feature type="domain" description="Late embryogenesis abundant protein LEA-2 subgroup" evidence="7">
    <location>
        <begin position="99"/>
        <end position="195"/>
    </location>
</feature>
<dbReference type="InterPro" id="IPR004864">
    <property type="entry name" value="LEA_2"/>
</dbReference>
<evidence type="ECO:0000256" key="3">
    <source>
        <dbReference type="ARBA" id="ARBA00022989"/>
    </source>
</evidence>
<dbReference type="AlphaFoldDB" id="A0A5B7AFI3"/>
<evidence type="ECO:0000256" key="6">
    <source>
        <dbReference type="SAM" id="Phobius"/>
    </source>
</evidence>
<evidence type="ECO:0000256" key="4">
    <source>
        <dbReference type="ARBA" id="ARBA00023136"/>
    </source>
</evidence>
<evidence type="ECO:0000259" key="7">
    <source>
        <dbReference type="Pfam" id="PF03168"/>
    </source>
</evidence>
<evidence type="ECO:0000313" key="8">
    <source>
        <dbReference type="EMBL" id="MPA54895.1"/>
    </source>
</evidence>
<feature type="transmembrane region" description="Helical" evidence="6">
    <location>
        <begin position="41"/>
        <end position="64"/>
    </location>
</feature>
<dbReference type="GO" id="GO:0098542">
    <property type="term" value="P:defense response to other organism"/>
    <property type="evidence" value="ECO:0007669"/>
    <property type="project" value="InterPro"/>
</dbReference>